<evidence type="ECO:0000256" key="6">
    <source>
        <dbReference type="ARBA" id="ARBA00023110"/>
    </source>
</evidence>
<evidence type="ECO:0000313" key="10">
    <source>
        <dbReference type="EMBL" id="SVA70171.1"/>
    </source>
</evidence>
<comment type="similarity">
    <text evidence="3">Belongs to the FKBP-type PPIase family.</text>
</comment>
<proteinExistence type="inferred from homology"/>
<dbReference type="SUPFAM" id="SSF54534">
    <property type="entry name" value="FKBP-like"/>
    <property type="match status" value="1"/>
</dbReference>
<dbReference type="AlphaFoldDB" id="A0A381Y0G2"/>
<evidence type="ECO:0000256" key="4">
    <source>
        <dbReference type="ARBA" id="ARBA00013194"/>
    </source>
</evidence>
<keyword evidence="8" id="KW-0413">Isomerase</keyword>
<comment type="catalytic activity">
    <reaction evidence="1">
        <text>[protein]-peptidylproline (omega=180) = [protein]-peptidylproline (omega=0)</text>
        <dbReference type="Rhea" id="RHEA:16237"/>
        <dbReference type="Rhea" id="RHEA-COMP:10747"/>
        <dbReference type="Rhea" id="RHEA-COMP:10748"/>
        <dbReference type="ChEBI" id="CHEBI:83833"/>
        <dbReference type="ChEBI" id="CHEBI:83834"/>
        <dbReference type="EC" id="5.2.1.8"/>
    </reaction>
</comment>
<dbReference type="GO" id="GO:0005737">
    <property type="term" value="C:cytoplasm"/>
    <property type="evidence" value="ECO:0007669"/>
    <property type="project" value="UniProtKB-SubCell"/>
</dbReference>
<keyword evidence="7" id="KW-0143">Chaperone</keyword>
<protein>
    <recommendedName>
        <fullName evidence="4">peptidylprolyl isomerase</fullName>
        <ecNumber evidence="4">5.2.1.8</ecNumber>
    </recommendedName>
</protein>
<gene>
    <name evidence="10" type="ORF">METZ01_LOCUS123025</name>
</gene>
<organism evidence="10">
    <name type="scientific">marine metagenome</name>
    <dbReference type="NCBI Taxonomy" id="408172"/>
    <lineage>
        <taxon>unclassified sequences</taxon>
        <taxon>metagenomes</taxon>
        <taxon>ecological metagenomes</taxon>
    </lineage>
</organism>
<name>A0A381Y0G2_9ZZZZ</name>
<dbReference type="GO" id="GO:0003755">
    <property type="term" value="F:peptidyl-prolyl cis-trans isomerase activity"/>
    <property type="evidence" value="ECO:0007669"/>
    <property type="project" value="UniProtKB-KW"/>
</dbReference>
<evidence type="ECO:0000256" key="1">
    <source>
        <dbReference type="ARBA" id="ARBA00000971"/>
    </source>
</evidence>
<dbReference type="EC" id="5.2.1.8" evidence="4"/>
<dbReference type="PROSITE" id="PS50059">
    <property type="entry name" value="FKBP_PPIASE"/>
    <property type="match status" value="1"/>
</dbReference>
<dbReference type="GO" id="GO:0042026">
    <property type="term" value="P:protein refolding"/>
    <property type="evidence" value="ECO:0007669"/>
    <property type="project" value="UniProtKB-ARBA"/>
</dbReference>
<keyword evidence="5" id="KW-0963">Cytoplasm</keyword>
<dbReference type="InterPro" id="IPR046357">
    <property type="entry name" value="PPIase_dom_sf"/>
</dbReference>
<feature type="domain" description="PPIase FKBP-type" evidence="9">
    <location>
        <begin position="8"/>
        <end position="72"/>
    </location>
</feature>
<keyword evidence="6" id="KW-0697">Rotamase</keyword>
<evidence type="ECO:0000256" key="5">
    <source>
        <dbReference type="ARBA" id="ARBA00022490"/>
    </source>
</evidence>
<reference evidence="10" key="1">
    <citation type="submission" date="2018-05" db="EMBL/GenBank/DDBJ databases">
        <authorList>
            <person name="Lanie J.A."/>
            <person name="Ng W.-L."/>
            <person name="Kazmierczak K.M."/>
            <person name="Andrzejewski T.M."/>
            <person name="Davidsen T.M."/>
            <person name="Wayne K.J."/>
            <person name="Tettelin H."/>
            <person name="Glass J.I."/>
            <person name="Rusch D."/>
            <person name="Podicherti R."/>
            <person name="Tsui H.-C.T."/>
            <person name="Winkler M.E."/>
        </authorList>
    </citation>
    <scope>NUCLEOTIDE SEQUENCE</scope>
</reference>
<dbReference type="PANTHER" id="PTHR47861:SF3">
    <property type="entry name" value="FKBP-TYPE PEPTIDYL-PROLYL CIS-TRANS ISOMERASE SLYD"/>
    <property type="match status" value="1"/>
</dbReference>
<dbReference type="PANTHER" id="PTHR47861">
    <property type="entry name" value="FKBP-TYPE PEPTIDYL-PROLYL CIS-TRANS ISOMERASE SLYD"/>
    <property type="match status" value="1"/>
</dbReference>
<comment type="subcellular location">
    <subcellularLocation>
        <location evidence="2">Cytoplasm</location>
    </subcellularLocation>
</comment>
<accession>A0A381Y0G2</accession>
<evidence type="ECO:0000259" key="9">
    <source>
        <dbReference type="PROSITE" id="PS50059"/>
    </source>
</evidence>
<sequence length="158" mass="17369">MPALITDNKLVSVAYTIRDVNGTIVEHSDLPISYVHGVNSSPLFPKVETALEGLAMGDRIEVFLTADQAFGEHDPSLIYTEEIDNTPEELHFVGAELDAENDQGDVLHFRVTRIDDGQITVDANHPLAGQDITFSARVADIRDATGEEISRQAKQFVH</sequence>
<dbReference type="InterPro" id="IPR001179">
    <property type="entry name" value="PPIase_FKBP_dom"/>
</dbReference>
<dbReference type="EMBL" id="UINC01016948">
    <property type="protein sequence ID" value="SVA70171.1"/>
    <property type="molecule type" value="Genomic_DNA"/>
</dbReference>
<dbReference type="Gene3D" id="3.10.50.40">
    <property type="match status" value="1"/>
</dbReference>
<evidence type="ECO:0000256" key="3">
    <source>
        <dbReference type="ARBA" id="ARBA00006577"/>
    </source>
</evidence>
<evidence type="ECO:0000256" key="2">
    <source>
        <dbReference type="ARBA" id="ARBA00004496"/>
    </source>
</evidence>
<evidence type="ECO:0000256" key="7">
    <source>
        <dbReference type="ARBA" id="ARBA00023186"/>
    </source>
</evidence>
<evidence type="ECO:0000256" key="8">
    <source>
        <dbReference type="ARBA" id="ARBA00023235"/>
    </source>
</evidence>